<dbReference type="EMBL" id="JAALHA020000004">
    <property type="protein sequence ID" value="MDR9895092.1"/>
    <property type="molecule type" value="Genomic_DNA"/>
</dbReference>
<dbReference type="AlphaFoldDB" id="A0AAP5I7N5"/>
<evidence type="ECO:0000256" key="1">
    <source>
        <dbReference type="SAM" id="MobiDB-lite"/>
    </source>
</evidence>
<evidence type="ECO:0000313" key="2">
    <source>
        <dbReference type="EMBL" id="MDR9895092.1"/>
    </source>
</evidence>
<name>A0AAP5I7N5_9CYAN</name>
<dbReference type="RefSeq" id="WP_208338582.1">
    <property type="nucleotide sequence ID" value="NZ_CAWQFN010000191.1"/>
</dbReference>
<organism evidence="2 3">
    <name type="scientific">Aetokthonos hydrillicola Thurmond2011</name>
    <dbReference type="NCBI Taxonomy" id="2712845"/>
    <lineage>
        <taxon>Bacteria</taxon>
        <taxon>Bacillati</taxon>
        <taxon>Cyanobacteriota</taxon>
        <taxon>Cyanophyceae</taxon>
        <taxon>Nostocales</taxon>
        <taxon>Hapalosiphonaceae</taxon>
        <taxon>Aetokthonos</taxon>
    </lineage>
</organism>
<gene>
    <name evidence="2" type="ORF">G7B40_011010</name>
</gene>
<proteinExistence type="predicted"/>
<accession>A0AAP5I7N5</accession>
<dbReference type="Proteomes" id="UP000667802">
    <property type="component" value="Unassembled WGS sequence"/>
</dbReference>
<protein>
    <submittedName>
        <fullName evidence="2">DUF5331 domain-containing protein</fullName>
    </submittedName>
</protein>
<reference evidence="3" key="1">
    <citation type="journal article" date="2021" name="Science">
        <title>Hunting the eagle killer: A cyanobacterial neurotoxin causes vacuolar myelinopathy.</title>
        <authorList>
            <person name="Breinlinger S."/>
            <person name="Phillips T.J."/>
            <person name="Haram B.N."/>
            <person name="Mares J."/>
            <person name="Martinez Yerena J.A."/>
            <person name="Hrouzek P."/>
            <person name="Sobotka R."/>
            <person name="Henderson W.M."/>
            <person name="Schmieder P."/>
            <person name="Williams S.M."/>
            <person name="Lauderdale J.D."/>
            <person name="Wilde H.D."/>
            <person name="Gerrin W."/>
            <person name="Kust A."/>
            <person name="Washington J.W."/>
            <person name="Wagner C."/>
            <person name="Geier B."/>
            <person name="Liebeke M."/>
            <person name="Enke H."/>
            <person name="Niedermeyer T.H.J."/>
            <person name="Wilde S.B."/>
        </authorList>
    </citation>
    <scope>NUCLEOTIDE SEQUENCE [LARGE SCALE GENOMIC DNA]</scope>
    <source>
        <strain evidence="3">Thurmond2011</strain>
    </source>
</reference>
<feature type="region of interest" description="Disordered" evidence="1">
    <location>
        <begin position="98"/>
        <end position="159"/>
    </location>
</feature>
<dbReference type="InterPro" id="IPR020346">
    <property type="entry name" value="Uncharacterised_15.3kDa"/>
</dbReference>
<evidence type="ECO:0000313" key="3">
    <source>
        <dbReference type="Proteomes" id="UP000667802"/>
    </source>
</evidence>
<comment type="caution">
    <text evidence="2">The sequence shown here is derived from an EMBL/GenBank/DDBJ whole genome shotgun (WGS) entry which is preliminary data.</text>
</comment>
<sequence length="297" mass="33027">MNIQQLRQSLKLKWVNYYYKNRSWLTKMKIWATYDGQRRPSSGFILATLSALEPQMEQLFPFILELNNNPDQIISALGLNFNPEEHLHLVKDNFVADNQEQSESSSDQVVTEKPSPHIRNHQPSGFKKATTEIKKPTSSIAHVSADHSESPPSSISESTDVEPIAIDTNVQNKGRPILPIRLTKGENNSVISIAVAGIETKSKPLTSVAVATKNGNNSNVVLSNAVTTKIQRKSLLSTAVDCETQSKNKLVTIQTRDVATNEVSLSSTTKCCKLANWIDDFCQGKEWDRDEAGFTPF</sequence>
<keyword evidence="3" id="KW-1185">Reference proteome</keyword>
<dbReference type="Pfam" id="PF17265">
    <property type="entry name" value="DUF5331"/>
    <property type="match status" value="1"/>
</dbReference>